<dbReference type="InterPro" id="IPR005119">
    <property type="entry name" value="LysR_subst-bd"/>
</dbReference>
<evidence type="ECO:0000313" key="8">
    <source>
        <dbReference type="Proteomes" id="UP001432180"/>
    </source>
</evidence>
<dbReference type="Pfam" id="PF00126">
    <property type="entry name" value="HTH_1"/>
    <property type="match status" value="1"/>
</dbReference>
<keyword evidence="2" id="KW-0805">Transcription regulation</keyword>
<gene>
    <name evidence="7" type="primary">nhaR</name>
    <name evidence="7" type="ORF">Thiowin_01925</name>
</gene>
<proteinExistence type="inferred from homology"/>
<evidence type="ECO:0000259" key="6">
    <source>
        <dbReference type="PROSITE" id="PS50931"/>
    </source>
</evidence>
<protein>
    <submittedName>
        <fullName evidence="7">Na(+)/H(+) antiporter regulatory protein</fullName>
    </submittedName>
</protein>
<evidence type="ECO:0000256" key="3">
    <source>
        <dbReference type="ARBA" id="ARBA00023125"/>
    </source>
</evidence>
<evidence type="ECO:0000256" key="4">
    <source>
        <dbReference type="ARBA" id="ARBA00023159"/>
    </source>
</evidence>
<dbReference type="RefSeq" id="WP_328987471.1">
    <property type="nucleotide sequence ID" value="NZ_CP121472.1"/>
</dbReference>
<dbReference type="Gene3D" id="3.40.190.10">
    <property type="entry name" value="Periplasmic binding protein-like II"/>
    <property type="match status" value="2"/>
</dbReference>
<sequence>MNYKQLFYFWNVATLGGVYRAAERLNLTPQTISGQISELQKSLEVDLFRRVGRKLELTQAGQLTLAQAEKIFQLGEELEMSLRNFPIENELLFEVGVMDAVPKSMAYRLLQPAFEIDRPMRLICHEDKPDNLFAELAIRRLDLLIADRPLPRELGIRGFNHELGTSSVTFCACESLARQYASGFPESLDGAHLLLPRKGATLRGAVTNWLAKAGIHPRIVGEFDDTVLMKAFGQAGLGVFPVPTVIAEEVMNAFAVRSLGCANDATVKYFAIAREREPKHPAVVAVNHKAPNTFAPAKCD</sequence>
<comment type="similarity">
    <text evidence="1">Belongs to the LysR transcriptional regulatory family.</text>
</comment>
<dbReference type="PANTHER" id="PTHR30293">
    <property type="entry name" value="TRANSCRIPTIONAL REGULATORY PROTEIN NAC-RELATED"/>
    <property type="match status" value="1"/>
</dbReference>
<feature type="domain" description="HTH lysR-type" evidence="6">
    <location>
        <begin position="1"/>
        <end position="58"/>
    </location>
</feature>
<evidence type="ECO:0000313" key="7">
    <source>
        <dbReference type="EMBL" id="WPL16945.1"/>
    </source>
</evidence>
<dbReference type="Proteomes" id="UP001432180">
    <property type="component" value="Chromosome"/>
</dbReference>
<dbReference type="InterPro" id="IPR036390">
    <property type="entry name" value="WH_DNA-bd_sf"/>
</dbReference>
<keyword evidence="5" id="KW-0804">Transcription</keyword>
<dbReference type="PROSITE" id="PS50931">
    <property type="entry name" value="HTH_LYSR"/>
    <property type="match status" value="1"/>
</dbReference>
<dbReference type="EMBL" id="CP121472">
    <property type="protein sequence ID" value="WPL16945.1"/>
    <property type="molecule type" value="Genomic_DNA"/>
</dbReference>
<dbReference type="InterPro" id="IPR000847">
    <property type="entry name" value="LysR_HTH_N"/>
</dbReference>
<dbReference type="Gene3D" id="1.10.10.10">
    <property type="entry name" value="Winged helix-like DNA-binding domain superfamily/Winged helix DNA-binding domain"/>
    <property type="match status" value="1"/>
</dbReference>
<dbReference type="SUPFAM" id="SSF53850">
    <property type="entry name" value="Periplasmic binding protein-like II"/>
    <property type="match status" value="1"/>
</dbReference>
<evidence type="ECO:0000256" key="1">
    <source>
        <dbReference type="ARBA" id="ARBA00009437"/>
    </source>
</evidence>
<dbReference type="PANTHER" id="PTHR30293:SF2">
    <property type="entry name" value="TRANSCRIPTIONAL ACTIVATOR PROTEIN NHAR"/>
    <property type="match status" value="1"/>
</dbReference>
<keyword evidence="3" id="KW-0238">DNA-binding</keyword>
<reference evidence="7 8" key="1">
    <citation type="journal article" date="2023" name="Microorganisms">
        <title>Thiorhodovibrio frisius and Trv. litoralis spp. nov., Two Novel Members from a Clade of Fastidious Purple Sulfur Bacteria That Exhibit Unique Red-Shifted Light-Harvesting Capabilities.</title>
        <authorList>
            <person name="Methner A."/>
            <person name="Kuzyk S.B."/>
            <person name="Petersen J."/>
            <person name="Bauer S."/>
            <person name="Brinkmann H."/>
            <person name="Sichau K."/>
            <person name="Wanner G."/>
            <person name="Wolf J."/>
            <person name="Neumann-Schaal M."/>
            <person name="Henke P."/>
            <person name="Tank M."/>
            <person name="Sproer C."/>
            <person name="Bunk B."/>
            <person name="Overmann J."/>
        </authorList>
    </citation>
    <scope>NUCLEOTIDE SEQUENCE [LARGE SCALE GENOMIC DNA]</scope>
    <source>
        <strain evidence="7 8">DSM 6702</strain>
    </source>
</reference>
<dbReference type="InterPro" id="IPR036388">
    <property type="entry name" value="WH-like_DNA-bd_sf"/>
</dbReference>
<evidence type="ECO:0000256" key="2">
    <source>
        <dbReference type="ARBA" id="ARBA00023015"/>
    </source>
</evidence>
<dbReference type="Pfam" id="PF03466">
    <property type="entry name" value="LysR_substrate"/>
    <property type="match status" value="1"/>
</dbReference>
<keyword evidence="4" id="KW-0010">Activator</keyword>
<name>A0ABZ0SBH9_9GAMM</name>
<evidence type="ECO:0000256" key="5">
    <source>
        <dbReference type="ARBA" id="ARBA00023163"/>
    </source>
</evidence>
<keyword evidence="8" id="KW-1185">Reference proteome</keyword>
<organism evidence="7 8">
    <name type="scientific">Thiorhodovibrio winogradskyi</name>
    <dbReference type="NCBI Taxonomy" id="77007"/>
    <lineage>
        <taxon>Bacteria</taxon>
        <taxon>Pseudomonadati</taxon>
        <taxon>Pseudomonadota</taxon>
        <taxon>Gammaproteobacteria</taxon>
        <taxon>Chromatiales</taxon>
        <taxon>Chromatiaceae</taxon>
        <taxon>Thiorhodovibrio</taxon>
    </lineage>
</organism>
<accession>A0ABZ0SBH9</accession>
<dbReference type="SUPFAM" id="SSF46785">
    <property type="entry name" value="Winged helix' DNA-binding domain"/>
    <property type="match status" value="1"/>
</dbReference>